<protein>
    <recommendedName>
        <fullName evidence="6">Mutator family transposase</fullName>
    </recommendedName>
</protein>
<evidence type="ECO:0000256" key="4">
    <source>
        <dbReference type="ARBA" id="ARBA00023125"/>
    </source>
</evidence>
<evidence type="ECO:0000256" key="2">
    <source>
        <dbReference type="ARBA" id="ARBA00010961"/>
    </source>
</evidence>
<dbReference type="InterPro" id="IPR001207">
    <property type="entry name" value="Transposase_mutator"/>
</dbReference>
<dbReference type="PANTHER" id="PTHR33217">
    <property type="entry name" value="TRANSPOSASE FOR INSERTION SEQUENCE ELEMENT IS1081"/>
    <property type="match status" value="1"/>
</dbReference>
<proteinExistence type="inferred from homology"/>
<sequence length="437" mass="51512">MVERTTLTVNSPASGTRRYAMRSMNFSKDNLSVQWQYVKRNLSDMGVVYGFDDFELQAHRVIQKLIQSSVYEEFALQIGAKRYEHAPSRLDERQGLYQRSFTTTFGVSRINIPRLRKNNVKIHYSLFKKYQRRQKKLDNMVVLSMLLGLSVRKQRKFFKSFIGDAVSHTTASRLLKNLEDGLQEYRTKPIEDKYKYLLIDGLWIHVKDADKLKDKVILFVLGITKDNKKEIIAFKLAKGETEEEVTALLNDLYRRGLEGKYLKLIASDGAKGIRAAINTVYPYAKWQLCYVHKMRNLSKNIRYKLRHRSKMTKQASNIYKAESRAHAIVRFNAFCLKWQDIEPHAINCFKKDFHETLHYYDFADDKNLISSTNHLERYLEEVRRRIKIQSYFKNERSLNLWVYGIINVLQQEQQPDVMPKHIVAIIRDPKYKSVQLS</sequence>
<dbReference type="PANTHER" id="PTHR33217:SF7">
    <property type="entry name" value="TRANSPOSASE FOR INSERTION SEQUENCE ELEMENT IS1081"/>
    <property type="match status" value="1"/>
</dbReference>
<dbReference type="EMBL" id="PFGP01000073">
    <property type="protein sequence ID" value="PIW66467.1"/>
    <property type="molecule type" value="Genomic_DNA"/>
</dbReference>
<dbReference type="Proteomes" id="UP000231267">
    <property type="component" value="Unassembled WGS sequence"/>
</dbReference>
<dbReference type="PROSITE" id="PS01007">
    <property type="entry name" value="TRANSPOSASE_MUTATOR"/>
    <property type="match status" value="1"/>
</dbReference>
<comment type="caution">
    <text evidence="7">The sequence shown here is derived from an EMBL/GenBank/DDBJ whole genome shotgun (WGS) entry which is preliminary data.</text>
</comment>
<comment type="similarity">
    <text evidence="2 6">Belongs to the transposase mutator family.</text>
</comment>
<gene>
    <name evidence="7" type="ORF">COW11_03160</name>
</gene>
<evidence type="ECO:0000256" key="3">
    <source>
        <dbReference type="ARBA" id="ARBA00022578"/>
    </source>
</evidence>
<dbReference type="GO" id="GO:0004803">
    <property type="term" value="F:transposase activity"/>
    <property type="evidence" value="ECO:0007669"/>
    <property type="project" value="UniProtKB-UniRule"/>
</dbReference>
<dbReference type="GO" id="GO:0006313">
    <property type="term" value="P:DNA transposition"/>
    <property type="evidence" value="ECO:0007669"/>
    <property type="project" value="UniProtKB-UniRule"/>
</dbReference>
<keyword evidence="4 6" id="KW-0238">DNA-binding</keyword>
<organism evidence="7 8">
    <name type="scientific">Candidatus Taenaricola geysiri</name>
    <dbReference type="NCBI Taxonomy" id="1974752"/>
    <lineage>
        <taxon>Bacteria</taxon>
        <taxon>Pseudomonadati</taxon>
        <taxon>Candidatus Omnitrophota</taxon>
        <taxon>Candidatus Taenaricola</taxon>
    </lineage>
</organism>
<evidence type="ECO:0000313" key="8">
    <source>
        <dbReference type="Proteomes" id="UP000231267"/>
    </source>
</evidence>
<keyword evidence="5 6" id="KW-0233">DNA recombination</keyword>
<reference evidence="7 8" key="1">
    <citation type="submission" date="2017-09" db="EMBL/GenBank/DDBJ databases">
        <title>Depth-based differentiation of microbial function through sediment-hosted aquifers and enrichment of novel symbionts in the deep terrestrial subsurface.</title>
        <authorList>
            <person name="Probst A.J."/>
            <person name="Ladd B."/>
            <person name="Jarett J.K."/>
            <person name="Geller-Mcgrath D.E."/>
            <person name="Sieber C.M."/>
            <person name="Emerson J.B."/>
            <person name="Anantharaman K."/>
            <person name="Thomas B.C."/>
            <person name="Malmstrom R."/>
            <person name="Stieglmeier M."/>
            <person name="Klingl A."/>
            <person name="Woyke T."/>
            <person name="Ryan C.M."/>
            <person name="Banfield J.F."/>
        </authorList>
    </citation>
    <scope>NUCLEOTIDE SEQUENCE [LARGE SCALE GENOMIC DNA]</scope>
    <source>
        <strain evidence="7">CG12_big_fil_rev_8_21_14_0_65_43_15</strain>
    </source>
</reference>
<evidence type="ECO:0000256" key="6">
    <source>
        <dbReference type="RuleBase" id="RU365089"/>
    </source>
</evidence>
<dbReference type="NCBIfam" id="NF033543">
    <property type="entry name" value="transpos_IS256"/>
    <property type="match status" value="1"/>
</dbReference>
<accession>A0A2J0LRJ8</accession>
<comment type="function">
    <text evidence="1 6">Required for the transposition of the insertion element.</text>
</comment>
<evidence type="ECO:0000256" key="5">
    <source>
        <dbReference type="ARBA" id="ARBA00023172"/>
    </source>
</evidence>
<dbReference type="GO" id="GO:0003677">
    <property type="term" value="F:DNA binding"/>
    <property type="evidence" value="ECO:0007669"/>
    <property type="project" value="UniProtKB-UniRule"/>
</dbReference>
<evidence type="ECO:0000313" key="7">
    <source>
        <dbReference type="EMBL" id="PIW66467.1"/>
    </source>
</evidence>
<dbReference type="Pfam" id="PF00872">
    <property type="entry name" value="Transposase_mut"/>
    <property type="match status" value="1"/>
</dbReference>
<evidence type="ECO:0000256" key="1">
    <source>
        <dbReference type="ARBA" id="ARBA00002190"/>
    </source>
</evidence>
<name>A0A2J0LRJ8_9BACT</name>
<keyword evidence="6" id="KW-0814">Transposable element</keyword>
<dbReference type="AlphaFoldDB" id="A0A2J0LRJ8"/>
<keyword evidence="3 6" id="KW-0815">Transposition</keyword>